<reference evidence="13" key="2">
    <citation type="journal article" name="BMC Genomics">
        <title>New genome assemblies reveal patterns of domestication and adaptation across Brettanomyces (Dekkera) species.</title>
        <authorList>
            <person name="Roach M.J."/>
            <person name="Borneman A.R."/>
        </authorList>
    </citation>
    <scope>NUCLEOTIDE SEQUENCE</scope>
    <source>
        <strain evidence="13">UCD 2041</strain>
    </source>
</reference>
<dbReference type="PANTHER" id="PTHR47549:SF1">
    <property type="entry name" value="GOLGI APPARATUS MEMBRANE PROTEIN TVP38"/>
    <property type="match status" value="1"/>
</dbReference>
<protein>
    <recommendedName>
        <fullName evidence="4">Golgi apparatus membrane protein TVP38</fullName>
    </recommendedName>
    <alternativeName>
        <fullName evidence="5">Golgi apparatus membrane protein tvp38</fullName>
    </alternativeName>
</protein>
<dbReference type="AlphaFoldDB" id="A0A871RCH7"/>
<feature type="compositionally biased region" description="Polar residues" evidence="10">
    <location>
        <begin position="337"/>
        <end position="352"/>
    </location>
</feature>
<keyword evidence="8" id="KW-0333">Golgi apparatus</keyword>
<evidence type="ECO:0000313" key="13">
    <source>
        <dbReference type="EMBL" id="QOU20742.1"/>
    </source>
</evidence>
<evidence type="ECO:0000313" key="14">
    <source>
        <dbReference type="Proteomes" id="UP000663131"/>
    </source>
</evidence>
<evidence type="ECO:0000256" key="9">
    <source>
        <dbReference type="ARBA" id="ARBA00023136"/>
    </source>
</evidence>
<dbReference type="PANTHER" id="PTHR47549">
    <property type="entry name" value="GOLGI APPARATUS MEMBRANE PROTEIN TVP38-RELATED"/>
    <property type="match status" value="1"/>
</dbReference>
<evidence type="ECO:0000256" key="5">
    <source>
        <dbReference type="ARBA" id="ARBA00020673"/>
    </source>
</evidence>
<evidence type="ECO:0000256" key="3">
    <source>
        <dbReference type="ARBA" id="ARBA00008640"/>
    </source>
</evidence>
<reference evidence="13" key="1">
    <citation type="submission" date="2020-10" db="EMBL/GenBank/DDBJ databases">
        <authorList>
            <person name="Palmer J.M."/>
        </authorList>
    </citation>
    <scope>NUCLEOTIDE SEQUENCE</scope>
    <source>
        <strain evidence="13">UCD 2041</strain>
    </source>
</reference>
<dbReference type="GO" id="GO:0016192">
    <property type="term" value="P:vesicle-mediated transport"/>
    <property type="evidence" value="ECO:0007669"/>
    <property type="project" value="TreeGrafter"/>
</dbReference>
<comment type="function">
    <text evidence="1">Golgi membrane protein involved in vesicular trafficking and spindle migration.</text>
</comment>
<feature type="transmembrane region" description="Helical" evidence="11">
    <location>
        <begin position="82"/>
        <end position="111"/>
    </location>
</feature>
<gene>
    <name evidence="13" type="ORF">BRETT_000455</name>
</gene>
<accession>A0A871RCH7</accession>
<sequence>MSLNIASSALDGDHSTILGSFQHSNDRFQRWFDRFSISAKVGIIIGSGIVVLLQIWALVNYQLIIDKMVELSDHWRLWGFKGILLLFLIVFAISFPPCVGFNMCSVFAGMVYGFSGWPLLALAAVGGSTASFALFKYLLGTIADEMMEHSDNLKLFADVLTDPDATFAQNLLVLTLLRFSPLPYSFSNGAMGAIPGIPVVSFAIASAISSPKYFLQLFVGTQLRDIGNGNTSASTKIAKFTSILIATGAFAAASYLIFSRMKAKAVEQQRLGGDNYEENGLNGFNYEEDGFDGDDYEANTLNGGDSGENRLNGNDSGESRLNGNDSEESRLNGNDYGKNSPNSASYQDNQLE</sequence>
<feature type="transmembrane region" description="Helical" evidence="11">
    <location>
        <begin position="186"/>
        <end position="208"/>
    </location>
</feature>
<dbReference type="GeneID" id="64572380"/>
<keyword evidence="9 11" id="KW-0472">Membrane</keyword>
<feature type="compositionally biased region" description="Acidic residues" evidence="10">
    <location>
        <begin position="286"/>
        <end position="297"/>
    </location>
</feature>
<comment type="subcellular location">
    <subcellularLocation>
        <location evidence="2">Golgi apparatus membrane</location>
        <topology evidence="2">Multi-pass membrane protein</topology>
    </subcellularLocation>
</comment>
<keyword evidence="6 11" id="KW-0812">Transmembrane</keyword>
<feature type="domain" description="VTT" evidence="12">
    <location>
        <begin position="103"/>
        <end position="221"/>
    </location>
</feature>
<evidence type="ECO:0000256" key="2">
    <source>
        <dbReference type="ARBA" id="ARBA00004653"/>
    </source>
</evidence>
<dbReference type="InterPro" id="IPR051076">
    <property type="entry name" value="Golgi_membrane_TVP38/TMEM64"/>
</dbReference>
<dbReference type="InterPro" id="IPR032816">
    <property type="entry name" value="VTT_dom"/>
</dbReference>
<comment type="similarity">
    <text evidence="3">Belongs to the TVP38/TMEM64 family.</text>
</comment>
<evidence type="ECO:0000256" key="4">
    <source>
        <dbReference type="ARBA" id="ARBA00013533"/>
    </source>
</evidence>
<name>A0A871RCH7_DEKBR</name>
<dbReference type="Pfam" id="PF09335">
    <property type="entry name" value="VTT_dom"/>
    <property type="match status" value="1"/>
</dbReference>
<evidence type="ECO:0000256" key="7">
    <source>
        <dbReference type="ARBA" id="ARBA00022989"/>
    </source>
</evidence>
<evidence type="ECO:0000256" key="6">
    <source>
        <dbReference type="ARBA" id="ARBA00022692"/>
    </source>
</evidence>
<evidence type="ECO:0000259" key="12">
    <source>
        <dbReference type="Pfam" id="PF09335"/>
    </source>
</evidence>
<dbReference type="KEGG" id="bbrx:BRETT_000455"/>
<dbReference type="Proteomes" id="UP000663131">
    <property type="component" value="Chromosome 8"/>
</dbReference>
<feature type="transmembrane region" description="Helical" evidence="11">
    <location>
        <begin position="117"/>
        <end position="139"/>
    </location>
</feature>
<organism evidence="13 14">
    <name type="scientific">Dekkera bruxellensis</name>
    <name type="common">Brettanomyces custersii</name>
    <dbReference type="NCBI Taxonomy" id="5007"/>
    <lineage>
        <taxon>Eukaryota</taxon>
        <taxon>Fungi</taxon>
        <taxon>Dikarya</taxon>
        <taxon>Ascomycota</taxon>
        <taxon>Saccharomycotina</taxon>
        <taxon>Pichiomycetes</taxon>
        <taxon>Pichiales</taxon>
        <taxon>Pichiaceae</taxon>
        <taxon>Brettanomyces</taxon>
    </lineage>
</organism>
<feature type="compositionally biased region" description="Polar residues" evidence="10">
    <location>
        <begin position="299"/>
        <end position="324"/>
    </location>
</feature>
<dbReference type="GO" id="GO:0000022">
    <property type="term" value="P:mitotic spindle elongation"/>
    <property type="evidence" value="ECO:0007669"/>
    <property type="project" value="TreeGrafter"/>
</dbReference>
<evidence type="ECO:0000256" key="10">
    <source>
        <dbReference type="SAM" id="MobiDB-lite"/>
    </source>
</evidence>
<feature type="transmembrane region" description="Helical" evidence="11">
    <location>
        <begin position="41"/>
        <end position="61"/>
    </location>
</feature>
<dbReference type="RefSeq" id="XP_041137235.1">
    <property type="nucleotide sequence ID" value="XM_041279021.1"/>
</dbReference>
<feature type="region of interest" description="Disordered" evidence="10">
    <location>
        <begin position="274"/>
        <end position="352"/>
    </location>
</feature>
<evidence type="ECO:0000256" key="1">
    <source>
        <dbReference type="ARBA" id="ARBA00002978"/>
    </source>
</evidence>
<evidence type="ECO:0000256" key="11">
    <source>
        <dbReference type="SAM" id="Phobius"/>
    </source>
</evidence>
<dbReference type="EMBL" id="CP063136">
    <property type="protein sequence ID" value="QOU20742.1"/>
    <property type="molecule type" value="Genomic_DNA"/>
</dbReference>
<feature type="transmembrane region" description="Helical" evidence="11">
    <location>
        <begin position="237"/>
        <end position="258"/>
    </location>
</feature>
<evidence type="ECO:0000256" key="8">
    <source>
        <dbReference type="ARBA" id="ARBA00023034"/>
    </source>
</evidence>
<proteinExistence type="inferred from homology"/>
<keyword evidence="7 11" id="KW-1133">Transmembrane helix</keyword>
<dbReference type="GO" id="GO:0000139">
    <property type="term" value="C:Golgi membrane"/>
    <property type="evidence" value="ECO:0007669"/>
    <property type="project" value="UniProtKB-SubCell"/>
</dbReference>
<dbReference type="OrthoDB" id="166803at2759"/>